<dbReference type="PANTHER" id="PTHR11365:SF23">
    <property type="entry name" value="HYPOTHETICAL 5-OXOPROLINASE (EUROFUNG)-RELATED"/>
    <property type="match status" value="1"/>
</dbReference>
<dbReference type="GO" id="GO:0005829">
    <property type="term" value="C:cytosol"/>
    <property type="evidence" value="ECO:0007669"/>
    <property type="project" value="TreeGrafter"/>
</dbReference>
<dbReference type="AlphaFoldDB" id="A0A382BNI9"/>
<evidence type="ECO:0000259" key="1">
    <source>
        <dbReference type="Pfam" id="PF02538"/>
    </source>
</evidence>
<organism evidence="2">
    <name type="scientific">marine metagenome</name>
    <dbReference type="NCBI Taxonomy" id="408172"/>
    <lineage>
        <taxon>unclassified sequences</taxon>
        <taxon>metagenomes</taxon>
        <taxon>ecological metagenomes</taxon>
    </lineage>
</organism>
<dbReference type="PANTHER" id="PTHR11365">
    <property type="entry name" value="5-OXOPROLINASE RELATED"/>
    <property type="match status" value="1"/>
</dbReference>
<protein>
    <recommendedName>
        <fullName evidence="1">Hydantoinase B/oxoprolinase domain-containing protein</fullName>
    </recommendedName>
</protein>
<reference evidence="2" key="1">
    <citation type="submission" date="2018-05" db="EMBL/GenBank/DDBJ databases">
        <authorList>
            <person name="Lanie J.A."/>
            <person name="Ng W.-L."/>
            <person name="Kazmierczak K.M."/>
            <person name="Andrzejewski T.M."/>
            <person name="Davidsen T.M."/>
            <person name="Wayne K.J."/>
            <person name="Tettelin H."/>
            <person name="Glass J.I."/>
            <person name="Rusch D."/>
            <person name="Podicherti R."/>
            <person name="Tsui H.-C.T."/>
            <person name="Winkler M.E."/>
        </authorList>
    </citation>
    <scope>NUCLEOTIDE SEQUENCE</scope>
</reference>
<dbReference type="GO" id="GO:0017168">
    <property type="term" value="F:5-oxoprolinase (ATP-hydrolyzing) activity"/>
    <property type="evidence" value="ECO:0007669"/>
    <property type="project" value="TreeGrafter"/>
</dbReference>
<dbReference type="InterPro" id="IPR003692">
    <property type="entry name" value="Hydantoinase_B"/>
</dbReference>
<evidence type="ECO:0000313" key="2">
    <source>
        <dbReference type="EMBL" id="SVB15386.1"/>
    </source>
</evidence>
<gene>
    <name evidence="2" type="ORF">METZ01_LOCUS168240</name>
</gene>
<dbReference type="EMBL" id="UINC01030650">
    <property type="protein sequence ID" value="SVB15386.1"/>
    <property type="molecule type" value="Genomic_DNA"/>
</dbReference>
<sequence length="557" mass="60724">MLANQKHAIDGSVVEVIRNYLIAVAQEMRGTLLRTACSPVIYEVLDFGISVYDRKLDLIAEGPGLTSFLGANDYSIRKLVEYLGEDSFNDGDVVISNYPYWNAAHSYDATLTAPVFDPQGVLFGFLLVRAHWMDLGAKDPGYVLDSTDMHQEGLIFPGTKLVKQRIVDQELIELIRFNSRMPDIVIGDFNAMVASIRTGERRMQEVLSKFGRELVDQSIAQILDAAERTTAKSLMDLPQGSWSAIDFIDDDGIGDDPIEMKVTVTIKDGKFIVDFAGSAGTQKGPVNMPFGTTLAMCKVVLKALTTPSEPSNAGHSKALEVHAEPGNLFHAVYPAPTFTLWTGIVALELLFKALASAIPDRIAASSGGDVPGFMMLGIHPNTGKFFALSNNDAIGWGGSPKHDGSSALIHFSESICRNTPVEVLEPNTGMFFEKVELRADSGGAGKNRGGLGLRRDIRFVSDGEFLTVMKKSKSRPWALEGGLEPEANTIIAFPGTDREMRMSTKRIPVAIGDRISVLTAGGGGYGDPKTRDREKVRQDVIDELVSPEMARKIYGWE</sequence>
<dbReference type="GO" id="GO:0006749">
    <property type="term" value="P:glutathione metabolic process"/>
    <property type="evidence" value="ECO:0007669"/>
    <property type="project" value="TreeGrafter"/>
</dbReference>
<name>A0A382BNI9_9ZZZZ</name>
<dbReference type="InterPro" id="IPR045079">
    <property type="entry name" value="Oxoprolinase-like"/>
</dbReference>
<proteinExistence type="predicted"/>
<accession>A0A382BNI9</accession>
<dbReference type="Pfam" id="PF02538">
    <property type="entry name" value="Hydantoinase_B"/>
    <property type="match status" value="1"/>
</dbReference>
<feature type="domain" description="Hydantoinase B/oxoprolinase" evidence="1">
    <location>
        <begin position="13"/>
        <end position="528"/>
    </location>
</feature>